<dbReference type="Pfam" id="PF24372">
    <property type="entry name" value="DUF7528"/>
    <property type="match status" value="1"/>
</dbReference>
<name>A0A8T4H0A1_9EURY</name>
<dbReference type="InterPro" id="IPR055950">
    <property type="entry name" value="DUF7528"/>
</dbReference>
<keyword evidence="2" id="KW-1185">Reference proteome</keyword>
<dbReference type="Proteomes" id="UP000823736">
    <property type="component" value="Unassembled WGS sequence"/>
</dbReference>
<organism evidence="1 2">
    <name type="scientific">Halolamina salifodinae</name>
    <dbReference type="NCBI Taxonomy" id="1202767"/>
    <lineage>
        <taxon>Archaea</taxon>
        <taxon>Methanobacteriati</taxon>
        <taxon>Methanobacteriota</taxon>
        <taxon>Stenosarchaea group</taxon>
        <taxon>Halobacteria</taxon>
        <taxon>Halobacteriales</taxon>
        <taxon>Haloferacaceae</taxon>
    </lineage>
</organism>
<comment type="caution">
    <text evidence="1">The sequence shown here is derived from an EMBL/GenBank/DDBJ whole genome shotgun (WGS) entry which is preliminary data.</text>
</comment>
<dbReference type="AlphaFoldDB" id="A0A8T4H0A1"/>
<dbReference type="RefSeq" id="WP_245334645.1">
    <property type="nucleotide sequence ID" value="NZ_JAGGLC010000006.1"/>
</dbReference>
<proteinExistence type="predicted"/>
<evidence type="ECO:0000313" key="2">
    <source>
        <dbReference type="Proteomes" id="UP000823736"/>
    </source>
</evidence>
<sequence length="166" mass="18595">MRIEEVARRRLIEKSVGAEDVGDGVVLSLPDGERRLSRAAATRLRDELTAALAGRRTFVRTVSEHREDGSYVVSRRAADSAGHQKRFRDFRAFERLYQRLPMKFDAAAVGDAAGEGVSGTRRHLLVRHFAEHPAFDCELVAEQPLTAEKRAVRSRPRAETEVAPMD</sequence>
<evidence type="ECO:0000313" key="1">
    <source>
        <dbReference type="EMBL" id="MBP1988110.1"/>
    </source>
</evidence>
<reference evidence="1" key="1">
    <citation type="submission" date="2021-03" db="EMBL/GenBank/DDBJ databases">
        <title>Genomic Encyclopedia of Type Strains, Phase IV (KMG-IV): sequencing the most valuable type-strain genomes for metagenomic binning, comparative biology and taxonomic classification.</title>
        <authorList>
            <person name="Goeker M."/>
        </authorList>
    </citation>
    <scope>NUCLEOTIDE SEQUENCE</scope>
    <source>
        <strain evidence="1">DSM 26232</strain>
    </source>
</reference>
<protein>
    <submittedName>
        <fullName evidence="1">Uncharacterized protein</fullName>
    </submittedName>
</protein>
<dbReference type="EMBL" id="JAGGLC010000006">
    <property type="protein sequence ID" value="MBP1988110.1"/>
    <property type="molecule type" value="Genomic_DNA"/>
</dbReference>
<gene>
    <name evidence="1" type="ORF">J2753_002622</name>
</gene>
<accession>A0A8T4H0A1</accession>